<evidence type="ECO:0000313" key="4">
    <source>
        <dbReference type="EMBL" id="SDM25311.1"/>
    </source>
</evidence>
<dbReference type="AlphaFoldDB" id="A0A1G9RQ49"/>
<reference evidence="4 5" key="1">
    <citation type="submission" date="2016-10" db="EMBL/GenBank/DDBJ databases">
        <authorList>
            <person name="de Groot N.N."/>
        </authorList>
    </citation>
    <scope>NUCLEOTIDE SEQUENCE [LARGE SCALE GENOMIC DNA]</scope>
    <source>
        <strain evidence="4 5">DSM 21668</strain>
    </source>
</reference>
<evidence type="ECO:0000313" key="5">
    <source>
        <dbReference type="Proteomes" id="UP000198901"/>
    </source>
</evidence>
<protein>
    <submittedName>
        <fullName evidence="4">Acyl carrier protein phosphodiesterase</fullName>
    </submittedName>
</protein>
<sequence>MNFLAHIALSGSHPDIRVGNVLGEFVKGRLDKYSAEEIIPAMMTGVRLHRRIDDFTDRHPVVRRSKRRLVDEYGLLSGVLIDMFYDHILAKEWGNLFPGEPLPVFAQTFYRELLARQGSLPEVMQPLIRSMTSRDWLTNYATLSGIEWSLKGIGHRFPPAAGIERSIQDLSAGYDDFAADFREFWPELSAHCHAFLVAEGATF</sequence>
<accession>A0A1G9RQ49</accession>
<dbReference type="Pfam" id="PF04336">
    <property type="entry name" value="ACP_PD"/>
    <property type="match status" value="1"/>
</dbReference>
<organism evidence="4 5">
    <name type="scientific">Siphonobacter aquaeclarae</name>
    <dbReference type="NCBI Taxonomy" id="563176"/>
    <lineage>
        <taxon>Bacteria</taxon>
        <taxon>Pseudomonadati</taxon>
        <taxon>Bacteroidota</taxon>
        <taxon>Cytophagia</taxon>
        <taxon>Cytophagales</taxon>
        <taxon>Cytophagaceae</taxon>
        <taxon>Siphonobacter</taxon>
    </lineage>
</organism>
<proteinExistence type="predicted"/>
<dbReference type="Proteomes" id="UP000198901">
    <property type="component" value="Unassembled WGS sequence"/>
</dbReference>
<keyword evidence="3" id="KW-0443">Lipid metabolism</keyword>
<keyword evidence="5" id="KW-1185">Reference proteome</keyword>
<dbReference type="STRING" id="563176.SAMN04488090_2989"/>
<dbReference type="InterPro" id="IPR007431">
    <property type="entry name" value="ACP_PD"/>
</dbReference>
<dbReference type="EMBL" id="FNGS01000005">
    <property type="protein sequence ID" value="SDM25311.1"/>
    <property type="molecule type" value="Genomic_DNA"/>
</dbReference>
<keyword evidence="1" id="KW-0444">Lipid biosynthesis</keyword>
<evidence type="ECO:0000256" key="1">
    <source>
        <dbReference type="ARBA" id="ARBA00022516"/>
    </source>
</evidence>
<dbReference type="GO" id="GO:0006633">
    <property type="term" value="P:fatty acid biosynthetic process"/>
    <property type="evidence" value="ECO:0007669"/>
    <property type="project" value="InterPro"/>
</dbReference>
<gene>
    <name evidence="4" type="ORF">SAMN04488090_2989</name>
</gene>
<dbReference type="OrthoDB" id="8442777at2"/>
<keyword evidence="2" id="KW-0378">Hydrolase</keyword>
<evidence type="ECO:0000256" key="2">
    <source>
        <dbReference type="ARBA" id="ARBA00022801"/>
    </source>
</evidence>
<dbReference type="PIRSF" id="PIRSF011489">
    <property type="entry name" value="DUF479"/>
    <property type="match status" value="1"/>
</dbReference>
<dbReference type="GO" id="GO:0008770">
    <property type="term" value="F:[acyl-carrier-protein] phosphodiesterase activity"/>
    <property type="evidence" value="ECO:0007669"/>
    <property type="project" value="InterPro"/>
</dbReference>
<name>A0A1G9RQ49_9BACT</name>
<dbReference type="PANTHER" id="PTHR38764">
    <property type="entry name" value="ACYL CARRIER PROTEIN PHOSPHODIESTERASE"/>
    <property type="match status" value="1"/>
</dbReference>
<dbReference type="PANTHER" id="PTHR38764:SF1">
    <property type="entry name" value="ACYL CARRIER PROTEIN PHOSPHODIESTERASE"/>
    <property type="match status" value="1"/>
</dbReference>
<evidence type="ECO:0000256" key="3">
    <source>
        <dbReference type="ARBA" id="ARBA00023098"/>
    </source>
</evidence>
<dbReference type="RefSeq" id="WP_093203781.1">
    <property type="nucleotide sequence ID" value="NZ_FNGS01000005.1"/>
</dbReference>